<evidence type="ECO:0000313" key="2">
    <source>
        <dbReference type="Proteomes" id="UP001558613"/>
    </source>
</evidence>
<dbReference type="Proteomes" id="UP001558613">
    <property type="component" value="Unassembled WGS sequence"/>
</dbReference>
<keyword evidence="2" id="KW-1185">Reference proteome</keyword>
<sequence length="93" mass="10838">MSSSCHHERIKRNKPNEMWKVLRLPNCANKNTHLNAYPVYNATPFDVSWDHLPGNKSDRIFLQRVKPLSWDRAWVPSFPLKQCTSQSVSMNAD</sequence>
<gene>
    <name evidence="1" type="ORF">QQF64_003725</name>
</gene>
<dbReference type="EMBL" id="JAYMGO010000011">
    <property type="protein sequence ID" value="KAL1265698.1"/>
    <property type="molecule type" value="Genomic_DNA"/>
</dbReference>
<evidence type="ECO:0000313" key="1">
    <source>
        <dbReference type="EMBL" id="KAL1265698.1"/>
    </source>
</evidence>
<protein>
    <submittedName>
        <fullName evidence="1">Uncharacterized protein</fullName>
    </submittedName>
</protein>
<proteinExistence type="predicted"/>
<comment type="caution">
    <text evidence="1">The sequence shown here is derived from an EMBL/GenBank/DDBJ whole genome shotgun (WGS) entry which is preliminary data.</text>
</comment>
<organism evidence="1 2">
    <name type="scientific">Cirrhinus molitorella</name>
    <name type="common">mud carp</name>
    <dbReference type="NCBI Taxonomy" id="172907"/>
    <lineage>
        <taxon>Eukaryota</taxon>
        <taxon>Metazoa</taxon>
        <taxon>Chordata</taxon>
        <taxon>Craniata</taxon>
        <taxon>Vertebrata</taxon>
        <taxon>Euteleostomi</taxon>
        <taxon>Actinopterygii</taxon>
        <taxon>Neopterygii</taxon>
        <taxon>Teleostei</taxon>
        <taxon>Ostariophysi</taxon>
        <taxon>Cypriniformes</taxon>
        <taxon>Cyprinidae</taxon>
        <taxon>Labeoninae</taxon>
        <taxon>Labeonini</taxon>
        <taxon>Cirrhinus</taxon>
    </lineage>
</organism>
<accession>A0ABR3MM45</accession>
<reference evidence="1 2" key="1">
    <citation type="submission" date="2023-09" db="EMBL/GenBank/DDBJ databases">
        <authorList>
            <person name="Wang M."/>
        </authorList>
    </citation>
    <scope>NUCLEOTIDE SEQUENCE [LARGE SCALE GENOMIC DNA]</scope>
    <source>
        <strain evidence="1">GT-2023</strain>
        <tissue evidence="1">Liver</tissue>
    </source>
</reference>
<name>A0ABR3MM45_9TELE</name>